<dbReference type="STRING" id="1122155.SAMN02745158_01484"/>
<dbReference type="PANTHER" id="PTHR46558:SF11">
    <property type="entry name" value="HTH-TYPE TRANSCRIPTIONAL REGULATOR XRE"/>
    <property type="match status" value="1"/>
</dbReference>
<dbReference type="Gene3D" id="1.10.260.40">
    <property type="entry name" value="lambda repressor-like DNA-binding domains"/>
    <property type="match status" value="1"/>
</dbReference>
<dbReference type="SUPFAM" id="SSF47413">
    <property type="entry name" value="lambda repressor-like DNA-binding domains"/>
    <property type="match status" value="1"/>
</dbReference>
<name>A0A1M4W452_9CLOT</name>
<keyword evidence="1" id="KW-0238">DNA-binding</keyword>
<dbReference type="OrthoDB" id="9812495at2"/>
<evidence type="ECO:0000259" key="2">
    <source>
        <dbReference type="PROSITE" id="PS50943"/>
    </source>
</evidence>
<dbReference type="PANTHER" id="PTHR46558">
    <property type="entry name" value="TRACRIPTIONAL REGULATORY PROTEIN-RELATED-RELATED"/>
    <property type="match status" value="1"/>
</dbReference>
<proteinExistence type="predicted"/>
<protein>
    <submittedName>
        <fullName evidence="3">Helix-turn-helix</fullName>
    </submittedName>
</protein>
<evidence type="ECO:0000256" key="1">
    <source>
        <dbReference type="ARBA" id="ARBA00023125"/>
    </source>
</evidence>
<gene>
    <name evidence="3" type="ORF">SAMN02745158_01484</name>
</gene>
<dbReference type="EMBL" id="FQVI01000005">
    <property type="protein sequence ID" value="SHE75977.1"/>
    <property type="molecule type" value="Genomic_DNA"/>
</dbReference>
<dbReference type="GO" id="GO:0003677">
    <property type="term" value="F:DNA binding"/>
    <property type="evidence" value="ECO:0007669"/>
    <property type="project" value="UniProtKB-KW"/>
</dbReference>
<reference evidence="3 4" key="1">
    <citation type="submission" date="2016-11" db="EMBL/GenBank/DDBJ databases">
        <authorList>
            <person name="Jaros S."/>
            <person name="Januszkiewicz K."/>
            <person name="Wedrychowicz H."/>
        </authorList>
    </citation>
    <scope>NUCLEOTIDE SEQUENCE [LARGE SCALE GENOMIC DNA]</scope>
    <source>
        <strain evidence="3 4">DSM 17459</strain>
    </source>
</reference>
<dbReference type="Pfam" id="PF01381">
    <property type="entry name" value="HTH_3"/>
    <property type="match status" value="1"/>
</dbReference>
<dbReference type="CDD" id="cd00093">
    <property type="entry name" value="HTH_XRE"/>
    <property type="match status" value="1"/>
</dbReference>
<evidence type="ECO:0000313" key="3">
    <source>
        <dbReference type="EMBL" id="SHE75977.1"/>
    </source>
</evidence>
<sequence length="43" mass="4731">MIHIAGKLSEKRKERGITQEELASFMGVSKASVSKWETGVSHS</sequence>
<feature type="domain" description="HTH cro/C1-type" evidence="2">
    <location>
        <begin position="8"/>
        <end position="39"/>
    </location>
</feature>
<organism evidence="3 4">
    <name type="scientific">Lactonifactor longoviformis DSM 17459</name>
    <dbReference type="NCBI Taxonomy" id="1122155"/>
    <lineage>
        <taxon>Bacteria</taxon>
        <taxon>Bacillati</taxon>
        <taxon>Bacillota</taxon>
        <taxon>Clostridia</taxon>
        <taxon>Eubacteriales</taxon>
        <taxon>Clostridiaceae</taxon>
        <taxon>Lactonifactor</taxon>
    </lineage>
</organism>
<dbReference type="Proteomes" id="UP000184245">
    <property type="component" value="Unassembled WGS sequence"/>
</dbReference>
<dbReference type="InterPro" id="IPR001387">
    <property type="entry name" value="Cro/C1-type_HTH"/>
</dbReference>
<dbReference type="InterPro" id="IPR010982">
    <property type="entry name" value="Lambda_DNA-bd_dom_sf"/>
</dbReference>
<dbReference type="AlphaFoldDB" id="A0A1M4W452"/>
<keyword evidence="4" id="KW-1185">Reference proteome</keyword>
<evidence type="ECO:0000313" key="4">
    <source>
        <dbReference type="Proteomes" id="UP000184245"/>
    </source>
</evidence>
<accession>A0A1M4W452</accession>
<dbReference type="PROSITE" id="PS50943">
    <property type="entry name" value="HTH_CROC1"/>
    <property type="match status" value="1"/>
</dbReference>